<dbReference type="Gene3D" id="3.40.1190.20">
    <property type="match status" value="1"/>
</dbReference>
<keyword evidence="2" id="KW-0808">Transferase</keyword>
<dbReference type="PANTHER" id="PTHR43320">
    <property type="entry name" value="SUGAR KINASE"/>
    <property type="match status" value="1"/>
</dbReference>
<dbReference type="PANTHER" id="PTHR43320:SF2">
    <property type="entry name" value="2-DEHYDRO-3-DEOXYGLUCONOKINASE_2-DEHYDRO-3-DEOXYGALACTONOKINASE"/>
    <property type="match status" value="1"/>
</dbReference>
<comment type="caution">
    <text evidence="5">The sequence shown here is derived from an EMBL/GenBank/DDBJ whole genome shotgun (WGS) entry which is preliminary data.</text>
</comment>
<dbReference type="InterPro" id="IPR052700">
    <property type="entry name" value="Carb_kinase_PfkB-like"/>
</dbReference>
<dbReference type="SUPFAM" id="SSF53613">
    <property type="entry name" value="Ribokinase-like"/>
    <property type="match status" value="1"/>
</dbReference>
<dbReference type="Pfam" id="PF00294">
    <property type="entry name" value="PfkB"/>
    <property type="match status" value="1"/>
</dbReference>
<keyword evidence="3 5" id="KW-0418">Kinase</keyword>
<evidence type="ECO:0000313" key="6">
    <source>
        <dbReference type="Proteomes" id="UP000240996"/>
    </source>
</evidence>
<protein>
    <submittedName>
        <fullName evidence="5">2-dehydro-3-deoxygluconokinase</fullName>
    </submittedName>
</protein>
<comment type="similarity">
    <text evidence="1">Belongs to the carbohydrate kinase PfkB family.</text>
</comment>
<dbReference type="AlphaFoldDB" id="A0A2T4YRS6"/>
<evidence type="ECO:0000313" key="5">
    <source>
        <dbReference type="EMBL" id="PTM46221.1"/>
    </source>
</evidence>
<name>A0A2T4YRS6_9SPHN</name>
<keyword evidence="6" id="KW-1185">Reference proteome</keyword>
<evidence type="ECO:0000256" key="2">
    <source>
        <dbReference type="ARBA" id="ARBA00022679"/>
    </source>
</evidence>
<proteinExistence type="inferred from homology"/>
<dbReference type="Proteomes" id="UP000240996">
    <property type="component" value="Unassembled WGS sequence"/>
</dbReference>
<dbReference type="GO" id="GO:0016301">
    <property type="term" value="F:kinase activity"/>
    <property type="evidence" value="ECO:0007669"/>
    <property type="project" value="UniProtKB-KW"/>
</dbReference>
<reference evidence="5 6" key="1">
    <citation type="submission" date="2018-04" db="EMBL/GenBank/DDBJ databases">
        <title>Genomic Encyclopedia of Type Strains, Phase III (KMG-III): the genomes of soil and plant-associated and newly described type strains.</title>
        <authorList>
            <person name="Whitman W."/>
        </authorList>
    </citation>
    <scope>NUCLEOTIDE SEQUENCE [LARGE SCALE GENOMIC DNA]</scope>
    <source>
        <strain evidence="5 6">NW12</strain>
    </source>
</reference>
<feature type="domain" description="Carbohydrate kinase PfkB" evidence="4">
    <location>
        <begin position="5"/>
        <end position="312"/>
    </location>
</feature>
<evidence type="ECO:0000259" key="4">
    <source>
        <dbReference type="Pfam" id="PF00294"/>
    </source>
</evidence>
<evidence type="ECO:0000256" key="3">
    <source>
        <dbReference type="ARBA" id="ARBA00022777"/>
    </source>
</evidence>
<dbReference type="CDD" id="cd01166">
    <property type="entry name" value="KdgK"/>
    <property type="match status" value="1"/>
</dbReference>
<evidence type="ECO:0000256" key="1">
    <source>
        <dbReference type="ARBA" id="ARBA00010688"/>
    </source>
</evidence>
<dbReference type="RefSeq" id="WP_107932577.1">
    <property type="nucleotide sequence ID" value="NZ_PZZN01000002.1"/>
</dbReference>
<accession>A0A2T4YRS6</accession>
<dbReference type="InterPro" id="IPR029056">
    <property type="entry name" value="Ribokinase-like"/>
</dbReference>
<dbReference type="InterPro" id="IPR011611">
    <property type="entry name" value="PfkB_dom"/>
</dbReference>
<dbReference type="EMBL" id="PZZN01000002">
    <property type="protein sequence ID" value="PTM46221.1"/>
    <property type="molecule type" value="Genomic_DNA"/>
</dbReference>
<gene>
    <name evidence="5" type="ORF">C8J24_2461</name>
</gene>
<sequence length="334" mass="34962">MTGTIVCFGEMLLRLAAPDRGHLFQDARLDAHFGGAEANVAVALARIDVPAAVVTTLPHGLIGNAALDSVRAAGVDVSRVVRADGRLGLYFLSPPSGSRGAQIVYDRLDSSFAATPSSAYDWPAMLDGVGWLHLSGIIPAIGPGATQLSLDAIAAARAAGVRVSFDGNFRASMWARWCADPQGVLVDHVDGADLLFGSHRDISLLLGEDHAGDTPDARRRACEAAFARFPTLACIASTARRVIDADTHALSARVDRRDDAFETETILVTQIVDRIGTGDAFAAGVLSCLDDGCEAAARRGLALAALKHGTAGDHSRTTLTDLADFTGAPADVRR</sequence>
<organism evidence="5 6">
    <name type="scientific">Sphingomonas aerolata</name>
    <dbReference type="NCBI Taxonomy" id="185951"/>
    <lineage>
        <taxon>Bacteria</taxon>
        <taxon>Pseudomonadati</taxon>
        <taxon>Pseudomonadota</taxon>
        <taxon>Alphaproteobacteria</taxon>
        <taxon>Sphingomonadales</taxon>
        <taxon>Sphingomonadaceae</taxon>
        <taxon>Sphingomonas</taxon>
    </lineage>
</organism>